<organism evidence="2 3">
    <name type="scientific">Jimgerdemannia flammicorona</name>
    <dbReference type="NCBI Taxonomy" id="994334"/>
    <lineage>
        <taxon>Eukaryota</taxon>
        <taxon>Fungi</taxon>
        <taxon>Fungi incertae sedis</taxon>
        <taxon>Mucoromycota</taxon>
        <taxon>Mucoromycotina</taxon>
        <taxon>Endogonomycetes</taxon>
        <taxon>Endogonales</taxon>
        <taxon>Endogonaceae</taxon>
        <taxon>Jimgerdemannia</taxon>
    </lineage>
</organism>
<name>A0A433DMX4_9FUNG</name>
<dbReference type="Gene3D" id="2.170.270.10">
    <property type="entry name" value="SET domain"/>
    <property type="match status" value="1"/>
</dbReference>
<dbReference type="SUPFAM" id="SSF48452">
    <property type="entry name" value="TPR-like"/>
    <property type="match status" value="1"/>
</dbReference>
<dbReference type="InterPro" id="IPR011990">
    <property type="entry name" value="TPR-like_helical_dom_sf"/>
</dbReference>
<dbReference type="OrthoDB" id="438641at2759"/>
<dbReference type="PANTHER" id="PTHR12197:SF251">
    <property type="entry name" value="EG:BACR7C10.4 PROTEIN"/>
    <property type="match status" value="1"/>
</dbReference>
<dbReference type="PROSITE" id="PS50280">
    <property type="entry name" value="SET"/>
    <property type="match status" value="1"/>
</dbReference>
<gene>
    <name evidence="2" type="ORF">BC936DRAFT_139323</name>
</gene>
<comment type="caution">
    <text evidence="2">The sequence shown here is derived from an EMBL/GenBank/DDBJ whole genome shotgun (WGS) entry which is preliminary data.</text>
</comment>
<dbReference type="GO" id="GO:0005634">
    <property type="term" value="C:nucleus"/>
    <property type="evidence" value="ECO:0007669"/>
    <property type="project" value="TreeGrafter"/>
</dbReference>
<feature type="domain" description="SET" evidence="1">
    <location>
        <begin position="232"/>
        <end position="493"/>
    </location>
</feature>
<protein>
    <recommendedName>
        <fullName evidence="1">SET domain-containing protein</fullName>
    </recommendedName>
</protein>
<dbReference type="InterPro" id="IPR001214">
    <property type="entry name" value="SET_dom"/>
</dbReference>
<dbReference type="Gene3D" id="1.25.40.10">
    <property type="entry name" value="Tetratricopeptide repeat domain"/>
    <property type="match status" value="1"/>
</dbReference>
<keyword evidence="3" id="KW-1185">Reference proteome</keyword>
<dbReference type="PANTHER" id="PTHR12197">
    <property type="entry name" value="HISTONE-LYSINE N-METHYLTRANSFERASE SMYD"/>
    <property type="match status" value="1"/>
</dbReference>
<dbReference type="InterPro" id="IPR050869">
    <property type="entry name" value="H3K4_H4K5_MeTrfase"/>
</dbReference>
<dbReference type="AlphaFoldDB" id="A0A433DMX4"/>
<sequence length="534" mass="61366">MSTNPRKIRVPAQEDLANLPPNQSFQHMTGLIRKHPHNPILWHNRAYVVLQMGYPDQAISDAKHACDLIKSGQPQVVSALTSYLSCNLEKNIRENIEFEHAERKFACEALYTYARALIVSRFQGDDLKIALISLKDAMSRLPHDADFQIKAKRLEEQGKKEYHNFLEYLKSNKDHIALRAIKRPGMRDGRYPWDTMDARGRTARTKEGLRELDKEYNEVLDKLGASKVEARFAICYRITGGPNNVQETTGFTADDLQVGMYAKRPIRNGESVLCERAIANVNLRLNNDVRCEHCNVVCDHLVRRHECPRCQIIYCSTRCRKEADATYHKVLCKRHHQFEWFFEQARKARTTPVTFPLQVVKLFAMSLQTSTPLLELPGITHLRPWSPARDGVSYLIASTVTYYYPRILEAFEIGPEQWLDYDYWIYETLCRMIMGNSFRIQAREDGKTSGLKIFEATSWFNHSCDPNCQVSGVDQVEAIRPISSGEELTITYCESDIPRADRQDKLELSFGFECTCSRCEAEDVVTVTLGSMMI</sequence>
<dbReference type="Gene3D" id="6.10.140.2220">
    <property type="match status" value="1"/>
</dbReference>
<proteinExistence type="predicted"/>
<dbReference type="SUPFAM" id="SSF82199">
    <property type="entry name" value="SET domain"/>
    <property type="match status" value="1"/>
</dbReference>
<dbReference type="Pfam" id="PF00856">
    <property type="entry name" value="SET"/>
    <property type="match status" value="1"/>
</dbReference>
<evidence type="ECO:0000259" key="1">
    <source>
        <dbReference type="PROSITE" id="PS50280"/>
    </source>
</evidence>
<dbReference type="InterPro" id="IPR046341">
    <property type="entry name" value="SET_dom_sf"/>
</dbReference>
<dbReference type="CDD" id="cd20071">
    <property type="entry name" value="SET_SMYD"/>
    <property type="match status" value="1"/>
</dbReference>
<evidence type="ECO:0000313" key="2">
    <source>
        <dbReference type="EMBL" id="RUP52161.1"/>
    </source>
</evidence>
<dbReference type="Gene3D" id="1.10.220.160">
    <property type="match status" value="1"/>
</dbReference>
<reference evidence="2 3" key="1">
    <citation type="journal article" date="2018" name="New Phytol.">
        <title>Phylogenomics of Endogonaceae and evolution of mycorrhizas within Mucoromycota.</title>
        <authorList>
            <person name="Chang Y."/>
            <person name="Desiro A."/>
            <person name="Na H."/>
            <person name="Sandor L."/>
            <person name="Lipzen A."/>
            <person name="Clum A."/>
            <person name="Barry K."/>
            <person name="Grigoriev I.V."/>
            <person name="Martin F.M."/>
            <person name="Stajich J.E."/>
            <person name="Smith M.E."/>
            <person name="Bonito G."/>
            <person name="Spatafora J.W."/>
        </authorList>
    </citation>
    <scope>NUCLEOTIDE SEQUENCE [LARGE SCALE GENOMIC DNA]</scope>
    <source>
        <strain evidence="2 3">GMNB39</strain>
    </source>
</reference>
<dbReference type="EMBL" id="RBNI01000147">
    <property type="protein sequence ID" value="RUP52161.1"/>
    <property type="molecule type" value="Genomic_DNA"/>
</dbReference>
<accession>A0A433DMX4</accession>
<dbReference type="Proteomes" id="UP000268093">
    <property type="component" value="Unassembled WGS sequence"/>
</dbReference>
<evidence type="ECO:0000313" key="3">
    <source>
        <dbReference type="Proteomes" id="UP000268093"/>
    </source>
</evidence>